<accession>A0A6N7KN27</accession>
<evidence type="ECO:0000313" key="3">
    <source>
        <dbReference type="Proteomes" id="UP000450000"/>
    </source>
</evidence>
<organism evidence="2 3">
    <name type="scientific">Streptomyces kaniharaensis</name>
    <dbReference type="NCBI Taxonomy" id="212423"/>
    <lineage>
        <taxon>Bacteria</taxon>
        <taxon>Bacillati</taxon>
        <taxon>Actinomycetota</taxon>
        <taxon>Actinomycetes</taxon>
        <taxon>Kitasatosporales</taxon>
        <taxon>Streptomycetaceae</taxon>
        <taxon>Streptomyces</taxon>
    </lineage>
</organism>
<proteinExistence type="predicted"/>
<dbReference type="Proteomes" id="UP000450000">
    <property type="component" value="Unassembled WGS sequence"/>
</dbReference>
<gene>
    <name evidence="2" type="ORF">F7Q99_11770</name>
</gene>
<keyword evidence="1" id="KW-1133">Transmembrane helix</keyword>
<evidence type="ECO:0000313" key="2">
    <source>
        <dbReference type="EMBL" id="MQS12952.1"/>
    </source>
</evidence>
<dbReference type="RefSeq" id="WP_153461189.1">
    <property type="nucleotide sequence ID" value="NZ_WBOF01000001.1"/>
</dbReference>
<keyword evidence="3" id="KW-1185">Reference proteome</keyword>
<dbReference type="AlphaFoldDB" id="A0A6N7KN27"/>
<comment type="caution">
    <text evidence="2">The sequence shown here is derived from an EMBL/GenBank/DDBJ whole genome shotgun (WGS) entry which is preliminary data.</text>
</comment>
<dbReference type="EMBL" id="WBOF01000001">
    <property type="protein sequence ID" value="MQS12952.1"/>
    <property type="molecule type" value="Genomic_DNA"/>
</dbReference>
<evidence type="ECO:0000256" key="1">
    <source>
        <dbReference type="SAM" id="Phobius"/>
    </source>
</evidence>
<name>A0A6N7KN27_9ACTN</name>
<feature type="transmembrane region" description="Helical" evidence="1">
    <location>
        <begin position="32"/>
        <end position="54"/>
    </location>
</feature>
<protein>
    <submittedName>
        <fullName evidence="2">Uncharacterized protein</fullName>
    </submittedName>
</protein>
<sequence length="62" mass="6182">MNHRRLAGALPAALLVTGTALAVTGVLVLSGATDWAVPSTALIAAGVHLLISYARAVHAAPI</sequence>
<keyword evidence="1" id="KW-0472">Membrane</keyword>
<reference evidence="2 3" key="1">
    <citation type="submission" date="2019-09" db="EMBL/GenBank/DDBJ databases">
        <title>Genome Sequences of Streptomyces kaniharaensis ATCC 21070.</title>
        <authorList>
            <person name="Zhu W."/>
            <person name="De Crecy-Lagard V."/>
            <person name="Richards N.G."/>
        </authorList>
    </citation>
    <scope>NUCLEOTIDE SEQUENCE [LARGE SCALE GENOMIC DNA]</scope>
    <source>
        <strain evidence="2 3">SF-557</strain>
    </source>
</reference>
<keyword evidence="1" id="KW-0812">Transmembrane</keyword>